<name>A0A9E6ZQI1_9FLAO</name>
<evidence type="ECO:0000313" key="4">
    <source>
        <dbReference type="Proteomes" id="UP000831290"/>
    </source>
</evidence>
<keyword evidence="2" id="KW-0472">Membrane</keyword>
<dbReference type="Proteomes" id="UP000831290">
    <property type="component" value="Chromosome"/>
</dbReference>
<accession>A0A9E6ZQI1</accession>
<dbReference type="KEGG" id="fbm:MQE35_14425"/>
<organism evidence="3 4">
    <name type="scientific">Abyssalbus ytuae</name>
    <dbReference type="NCBI Taxonomy" id="2926907"/>
    <lineage>
        <taxon>Bacteria</taxon>
        <taxon>Pseudomonadati</taxon>
        <taxon>Bacteroidota</taxon>
        <taxon>Flavobacteriia</taxon>
        <taxon>Flavobacteriales</taxon>
        <taxon>Flavobacteriaceae</taxon>
        <taxon>Abyssalbus</taxon>
    </lineage>
</organism>
<keyword evidence="2" id="KW-1133">Transmembrane helix</keyword>
<dbReference type="AlphaFoldDB" id="A0A9E6ZQI1"/>
<keyword evidence="4" id="KW-1185">Reference proteome</keyword>
<keyword evidence="2" id="KW-0812">Transmembrane</keyword>
<dbReference type="Pfam" id="PF04977">
    <property type="entry name" value="DivIC"/>
    <property type="match status" value="1"/>
</dbReference>
<proteinExistence type="predicted"/>
<keyword evidence="1" id="KW-0175">Coiled coil</keyword>
<dbReference type="EMBL" id="CP094358">
    <property type="protein sequence ID" value="UOB16923.1"/>
    <property type="molecule type" value="Genomic_DNA"/>
</dbReference>
<dbReference type="InterPro" id="IPR007060">
    <property type="entry name" value="FtsL/DivIC"/>
</dbReference>
<feature type="transmembrane region" description="Helical" evidence="2">
    <location>
        <begin position="12"/>
        <end position="33"/>
    </location>
</feature>
<reference evidence="3" key="1">
    <citation type="submission" date="2022-03" db="EMBL/GenBank/DDBJ databases">
        <title>Description of Abyssus ytuae gen. nov., sp. nov., a novel member of the family Flavobacteriaceae isolated from the sediment of Mariana Trench.</title>
        <authorList>
            <person name="Zhang J."/>
            <person name="Xu X."/>
        </authorList>
    </citation>
    <scope>NUCLEOTIDE SEQUENCE</scope>
    <source>
        <strain evidence="3">MT3330</strain>
    </source>
</reference>
<gene>
    <name evidence="3" type="ORF">MQE35_14425</name>
</gene>
<protein>
    <submittedName>
        <fullName evidence="3">Septum formation initiator family protein</fullName>
    </submittedName>
</protein>
<sequence length="111" mass="13387">MKLPEKIKNSKWFKITGNIYVLISTIFVIWMLFFDSNSLLNHLELKREINKLKKQKEHLESEIAKDKQTIKNLKNEEGLEKFAREKYYLKKENEEIYIIEYEDSLKTGTNE</sequence>
<dbReference type="RefSeq" id="WP_255842178.1">
    <property type="nucleotide sequence ID" value="NZ_CP094358.1"/>
</dbReference>
<evidence type="ECO:0000256" key="2">
    <source>
        <dbReference type="SAM" id="Phobius"/>
    </source>
</evidence>
<evidence type="ECO:0000313" key="3">
    <source>
        <dbReference type="EMBL" id="UOB16923.1"/>
    </source>
</evidence>
<feature type="coiled-coil region" evidence="1">
    <location>
        <begin position="42"/>
        <end position="76"/>
    </location>
</feature>
<evidence type="ECO:0000256" key="1">
    <source>
        <dbReference type="SAM" id="Coils"/>
    </source>
</evidence>